<dbReference type="EMBL" id="CR936257">
    <property type="protein sequence ID" value="CAI49574.1"/>
    <property type="molecule type" value="Genomic_DNA"/>
</dbReference>
<keyword evidence="1" id="KW-0812">Transmembrane</keyword>
<evidence type="ECO:0000313" key="2">
    <source>
        <dbReference type="EMBL" id="CAI49574.1"/>
    </source>
</evidence>
<keyword evidence="1" id="KW-0472">Membrane</keyword>
<keyword evidence="3" id="KW-1185">Reference proteome</keyword>
<dbReference type="GO" id="GO:0016491">
    <property type="term" value="F:oxidoreductase activity"/>
    <property type="evidence" value="ECO:0007669"/>
    <property type="project" value="UniProtKB-KW"/>
</dbReference>
<keyword evidence="2" id="KW-0560">Oxidoreductase</keyword>
<dbReference type="KEGG" id="nph:NP_2966A"/>
<dbReference type="GeneID" id="3702564"/>
<dbReference type="AlphaFoldDB" id="A0A1U7EWW4"/>
<dbReference type="Proteomes" id="UP000002698">
    <property type="component" value="Chromosome"/>
</dbReference>
<protein>
    <submittedName>
        <fullName evidence="2">Ba3-type terminal oxidase subunit CbaD</fullName>
        <ecNumber evidence="2">1.9.3.-</ecNumber>
    </submittedName>
</protein>
<proteinExistence type="predicted"/>
<dbReference type="RefSeq" id="WP_011323198.1">
    <property type="nucleotide sequence ID" value="NC_007426.1"/>
</dbReference>
<reference evidence="2 3" key="1">
    <citation type="journal article" date="2005" name="Genome Res.">
        <title>Living with two extremes: conclusions from the genome sequence of Natronomonas pharaonis.</title>
        <authorList>
            <person name="Falb M."/>
            <person name="Pfeiffer F."/>
            <person name="Palm P."/>
            <person name="Rodewald K."/>
            <person name="Hickmann V."/>
            <person name="Tittor J."/>
            <person name="Oesterhelt D."/>
        </authorList>
    </citation>
    <scope>NUCLEOTIDE SEQUENCE [LARGE SCALE GENOMIC DNA]</scope>
    <source>
        <strain evidence="3">ATCC 35678 / DSM 2160 / CIP 103997 / JCM 8858 / NBRC 14720 / NCIMB 2260 / Gabara</strain>
    </source>
</reference>
<dbReference type="STRING" id="348780.NP_2966A"/>
<feature type="transmembrane region" description="Helical" evidence="1">
    <location>
        <begin position="20"/>
        <end position="40"/>
    </location>
</feature>
<gene>
    <name evidence="2" type="primary">cbaD</name>
    <name evidence="2" type="ordered locus">NP_2966A</name>
</gene>
<evidence type="ECO:0000313" key="3">
    <source>
        <dbReference type="Proteomes" id="UP000002698"/>
    </source>
</evidence>
<dbReference type="EC" id="1.9.3.-" evidence="2"/>
<name>A0A1U7EWW4_NATPD</name>
<sequence length="54" mass="6081">MGTDVEREIGHDEYDPKGTLALIAIYFLLIAGLWIFTYFVEFLGNEMTVVGVVL</sequence>
<evidence type="ECO:0000256" key="1">
    <source>
        <dbReference type="SAM" id="Phobius"/>
    </source>
</evidence>
<dbReference type="HOGENOM" id="CLU_199470_0_0_2"/>
<dbReference type="eggNOG" id="arCOG08132">
    <property type="taxonomic scope" value="Archaea"/>
</dbReference>
<keyword evidence="1" id="KW-1133">Transmembrane helix</keyword>
<organism evidence="2 3">
    <name type="scientific">Natronomonas pharaonis (strain ATCC 35678 / DSM 2160 / CIP 103997 / JCM 8858 / NBRC 14720 / NCIMB 2260 / Gabara)</name>
    <name type="common">Halobacterium pharaonis</name>
    <dbReference type="NCBI Taxonomy" id="348780"/>
    <lineage>
        <taxon>Archaea</taxon>
        <taxon>Methanobacteriati</taxon>
        <taxon>Methanobacteriota</taxon>
        <taxon>Stenosarchaea group</taxon>
        <taxon>Halobacteria</taxon>
        <taxon>Halobacteriales</taxon>
        <taxon>Natronomonadaceae</taxon>
        <taxon>Natronomonas</taxon>
    </lineage>
</organism>
<accession>A0A1U7EWW4</accession>
<dbReference type="EnsemblBacteria" id="CAI49574">
    <property type="protein sequence ID" value="CAI49574"/>
    <property type="gene ID" value="NP_2966A"/>
</dbReference>